<dbReference type="Proteomes" id="UP000800200">
    <property type="component" value="Unassembled WGS sequence"/>
</dbReference>
<dbReference type="PANTHER" id="PTHR33112">
    <property type="entry name" value="DOMAIN PROTEIN, PUTATIVE-RELATED"/>
    <property type="match status" value="1"/>
</dbReference>
<dbReference type="Pfam" id="PF06985">
    <property type="entry name" value="HET"/>
    <property type="match status" value="1"/>
</dbReference>
<dbReference type="InterPro" id="IPR010730">
    <property type="entry name" value="HET"/>
</dbReference>
<dbReference type="EMBL" id="ML994648">
    <property type="protein sequence ID" value="KAF2182369.1"/>
    <property type="molecule type" value="Genomic_DNA"/>
</dbReference>
<sequence length="78" mass="9114">FAWVDQLCIIQDDTEDWSKEALRMGKIYNHAYLTIAATNSKSSFDGFLQDREPSCRAGLGFTFKGVCYRNWSLWRLRD</sequence>
<accession>A0A6A6DVV4</accession>
<gene>
    <name evidence="2" type="ORF">K469DRAFT_586256</name>
</gene>
<name>A0A6A6DVV4_9PEZI</name>
<evidence type="ECO:0000313" key="2">
    <source>
        <dbReference type="EMBL" id="KAF2182369.1"/>
    </source>
</evidence>
<dbReference type="AlphaFoldDB" id="A0A6A6DVV4"/>
<evidence type="ECO:0000259" key="1">
    <source>
        <dbReference type="Pfam" id="PF06985"/>
    </source>
</evidence>
<feature type="domain" description="Heterokaryon incompatibility" evidence="1">
    <location>
        <begin position="3"/>
        <end position="53"/>
    </location>
</feature>
<dbReference type="OrthoDB" id="2958217at2759"/>
<protein>
    <submittedName>
        <fullName evidence="2">HET-domain-containing protein</fullName>
    </submittedName>
</protein>
<reference evidence="2" key="1">
    <citation type="journal article" date="2020" name="Stud. Mycol.">
        <title>101 Dothideomycetes genomes: a test case for predicting lifestyles and emergence of pathogens.</title>
        <authorList>
            <person name="Haridas S."/>
            <person name="Albert R."/>
            <person name="Binder M."/>
            <person name="Bloem J."/>
            <person name="Labutti K."/>
            <person name="Salamov A."/>
            <person name="Andreopoulos B."/>
            <person name="Baker S."/>
            <person name="Barry K."/>
            <person name="Bills G."/>
            <person name="Bluhm B."/>
            <person name="Cannon C."/>
            <person name="Castanera R."/>
            <person name="Culley D."/>
            <person name="Daum C."/>
            <person name="Ezra D."/>
            <person name="Gonzalez J."/>
            <person name="Henrissat B."/>
            <person name="Kuo A."/>
            <person name="Liang C."/>
            <person name="Lipzen A."/>
            <person name="Lutzoni F."/>
            <person name="Magnuson J."/>
            <person name="Mondo S."/>
            <person name="Nolan M."/>
            <person name="Ohm R."/>
            <person name="Pangilinan J."/>
            <person name="Park H.-J."/>
            <person name="Ramirez L."/>
            <person name="Alfaro M."/>
            <person name="Sun H."/>
            <person name="Tritt A."/>
            <person name="Yoshinaga Y."/>
            <person name="Zwiers L.-H."/>
            <person name="Turgeon B."/>
            <person name="Goodwin S."/>
            <person name="Spatafora J."/>
            <person name="Crous P."/>
            <person name="Grigoriev I."/>
        </authorList>
    </citation>
    <scope>NUCLEOTIDE SEQUENCE</scope>
    <source>
        <strain evidence="2">CBS 207.26</strain>
    </source>
</reference>
<organism evidence="2 3">
    <name type="scientific">Zopfia rhizophila CBS 207.26</name>
    <dbReference type="NCBI Taxonomy" id="1314779"/>
    <lineage>
        <taxon>Eukaryota</taxon>
        <taxon>Fungi</taxon>
        <taxon>Dikarya</taxon>
        <taxon>Ascomycota</taxon>
        <taxon>Pezizomycotina</taxon>
        <taxon>Dothideomycetes</taxon>
        <taxon>Dothideomycetes incertae sedis</taxon>
        <taxon>Zopfiaceae</taxon>
        <taxon>Zopfia</taxon>
    </lineage>
</organism>
<proteinExistence type="predicted"/>
<feature type="non-terminal residue" evidence="2">
    <location>
        <position position="1"/>
    </location>
</feature>
<keyword evidence="3" id="KW-1185">Reference proteome</keyword>
<evidence type="ECO:0000313" key="3">
    <source>
        <dbReference type="Proteomes" id="UP000800200"/>
    </source>
</evidence>
<dbReference type="PANTHER" id="PTHR33112:SF16">
    <property type="entry name" value="HETEROKARYON INCOMPATIBILITY DOMAIN-CONTAINING PROTEIN"/>
    <property type="match status" value="1"/>
</dbReference>